<dbReference type="InterPro" id="IPR006311">
    <property type="entry name" value="TAT_signal"/>
</dbReference>
<evidence type="ECO:0008006" key="5">
    <source>
        <dbReference type="Google" id="ProtNLM"/>
    </source>
</evidence>
<feature type="region of interest" description="Disordered" evidence="1">
    <location>
        <begin position="44"/>
        <end position="63"/>
    </location>
</feature>
<dbReference type="PROSITE" id="PS51318">
    <property type="entry name" value="TAT"/>
    <property type="match status" value="1"/>
</dbReference>
<evidence type="ECO:0000256" key="1">
    <source>
        <dbReference type="SAM" id="MobiDB-lite"/>
    </source>
</evidence>
<dbReference type="EMBL" id="JBHUKU010000014">
    <property type="protein sequence ID" value="MFD2461558.1"/>
    <property type="molecule type" value="Genomic_DNA"/>
</dbReference>
<organism evidence="3 4">
    <name type="scientific">Amycolatopsis samaneae</name>
    <dbReference type="NCBI Taxonomy" id="664691"/>
    <lineage>
        <taxon>Bacteria</taxon>
        <taxon>Bacillati</taxon>
        <taxon>Actinomycetota</taxon>
        <taxon>Actinomycetes</taxon>
        <taxon>Pseudonocardiales</taxon>
        <taxon>Pseudonocardiaceae</taxon>
        <taxon>Amycolatopsis</taxon>
    </lineage>
</organism>
<keyword evidence="2" id="KW-0732">Signal</keyword>
<proteinExistence type="predicted"/>
<reference evidence="4" key="1">
    <citation type="journal article" date="2019" name="Int. J. Syst. Evol. Microbiol.">
        <title>The Global Catalogue of Microorganisms (GCM) 10K type strain sequencing project: providing services to taxonomists for standard genome sequencing and annotation.</title>
        <authorList>
            <consortium name="The Broad Institute Genomics Platform"/>
            <consortium name="The Broad Institute Genome Sequencing Center for Infectious Disease"/>
            <person name="Wu L."/>
            <person name="Ma J."/>
        </authorList>
    </citation>
    <scope>NUCLEOTIDE SEQUENCE [LARGE SCALE GENOMIC DNA]</scope>
    <source>
        <strain evidence="4">CGMCC 4.7643</strain>
    </source>
</reference>
<keyword evidence="4" id="KW-1185">Reference proteome</keyword>
<accession>A0ABW5GL47</accession>
<evidence type="ECO:0000313" key="4">
    <source>
        <dbReference type="Proteomes" id="UP001597419"/>
    </source>
</evidence>
<dbReference type="RefSeq" id="WP_345390009.1">
    <property type="nucleotide sequence ID" value="NZ_BAABHG010000004.1"/>
</dbReference>
<sequence>MMIDPARHPGGVTRRTALRTLAVSALATPIVLSPLAAAAPAPLWHPDPAKDGTKAFEGVEADRGHQHPDRRYVYVEGDHYRFDIWADDRDTTGGGDRQRTEVKGMVQNGSALKMRDGEKWTISYEMFVPSTLHGTSKFTHIFQTKTPSTNGGPWVTLDLTRDGGRELIQARAYANPGSPSFASAALDPLRDKWITVEWTLTPGDKGAAACVIRDGTGPDAPVAARGGRTGVKMPGQGDYVRPKWGIYRSVKSAKSDILDTHLLFRDFQASRG</sequence>
<feature type="signal peptide" evidence="2">
    <location>
        <begin position="1"/>
        <end position="38"/>
    </location>
</feature>
<evidence type="ECO:0000313" key="3">
    <source>
        <dbReference type="EMBL" id="MFD2461558.1"/>
    </source>
</evidence>
<dbReference type="Proteomes" id="UP001597419">
    <property type="component" value="Unassembled WGS sequence"/>
</dbReference>
<feature type="chain" id="PRO_5046912703" description="Polysaccharide lyase-like protein" evidence="2">
    <location>
        <begin position="39"/>
        <end position="272"/>
    </location>
</feature>
<protein>
    <recommendedName>
        <fullName evidence="5">Polysaccharide lyase-like protein</fullName>
    </recommendedName>
</protein>
<comment type="caution">
    <text evidence="3">The sequence shown here is derived from an EMBL/GenBank/DDBJ whole genome shotgun (WGS) entry which is preliminary data.</text>
</comment>
<name>A0ABW5GL47_9PSEU</name>
<dbReference type="Gene3D" id="2.60.120.200">
    <property type="match status" value="1"/>
</dbReference>
<evidence type="ECO:0000256" key="2">
    <source>
        <dbReference type="SAM" id="SignalP"/>
    </source>
</evidence>
<gene>
    <name evidence="3" type="ORF">ACFSYJ_23335</name>
</gene>